<organism evidence="2 3">
    <name type="scientific">Xanthomonas graminis pv. poae</name>
    <dbReference type="NCBI Taxonomy" id="227946"/>
    <lineage>
        <taxon>Bacteria</taxon>
        <taxon>Pseudomonadati</taxon>
        <taxon>Pseudomonadota</taxon>
        <taxon>Gammaproteobacteria</taxon>
        <taxon>Lysobacterales</taxon>
        <taxon>Lysobacteraceae</taxon>
        <taxon>Xanthomonas</taxon>
        <taxon>Xanthomonas translucens group</taxon>
        <taxon>Xanthomonas graminis</taxon>
    </lineage>
</organism>
<dbReference type="Proteomes" id="UP000041247">
    <property type="component" value="Unassembled WGS sequence"/>
</dbReference>
<reference evidence="2 3" key="1">
    <citation type="submission" date="2015-07" db="EMBL/GenBank/DDBJ databases">
        <authorList>
            <person name="Noorani M."/>
        </authorList>
    </citation>
    <scope>NUCLEOTIDE SEQUENCE [LARGE SCALE GENOMIC DNA]</scope>
    <source>
        <strain evidence="2">LMG728</strain>
    </source>
</reference>
<evidence type="ECO:0000313" key="2">
    <source>
        <dbReference type="EMBL" id="CTP83454.1"/>
    </source>
</evidence>
<dbReference type="RefSeq" id="WP_053839721.1">
    <property type="nucleotide sequence ID" value="NZ_CP076250.1"/>
</dbReference>
<evidence type="ECO:0000313" key="3">
    <source>
        <dbReference type="Proteomes" id="UP000041247"/>
    </source>
</evidence>
<evidence type="ECO:0000256" key="1">
    <source>
        <dbReference type="SAM" id="Phobius"/>
    </source>
</evidence>
<sequence length="99" mass="11305">MLQDLGEAIARPLFERVLQLFGYWSGRMLLPVLSLGWIRAEARRDRPRRRPGKPRHSQQLLYRNASGSLIASDDAVMILGLACWALLALAAFLLYRLTR</sequence>
<protein>
    <submittedName>
        <fullName evidence="2">Putative membrane protein</fullName>
    </submittedName>
</protein>
<accession>A0A0K2ZGX1</accession>
<feature type="transmembrane region" description="Helical" evidence="1">
    <location>
        <begin position="75"/>
        <end position="95"/>
    </location>
</feature>
<gene>
    <name evidence="2" type="ORF">XTPLMG728_0218</name>
</gene>
<name>A0A0K2ZGX1_9XANT</name>
<keyword evidence="1" id="KW-1133">Transmembrane helix</keyword>
<dbReference type="EMBL" id="CXOK01000006">
    <property type="protein sequence ID" value="CTP83454.1"/>
    <property type="molecule type" value="Genomic_DNA"/>
</dbReference>
<keyword evidence="1" id="KW-0472">Membrane</keyword>
<keyword evidence="1" id="KW-0812">Transmembrane</keyword>
<dbReference type="AlphaFoldDB" id="A0A0K2ZGX1"/>
<proteinExistence type="predicted"/>